<dbReference type="InterPro" id="IPR036271">
    <property type="entry name" value="Tet_transcr_reg_TetR-rel_C_sf"/>
</dbReference>
<dbReference type="PANTHER" id="PTHR43479:SF11">
    <property type="entry name" value="ACREF_ENVCD OPERON REPRESSOR-RELATED"/>
    <property type="match status" value="1"/>
</dbReference>
<name>A0A0C2R0L2_9BACL</name>
<gene>
    <name evidence="4" type="ORF">KP78_36890</name>
</gene>
<accession>A0A0C2R0L2</accession>
<feature type="domain" description="HTH tetR-type" evidence="3">
    <location>
        <begin position="13"/>
        <end position="73"/>
    </location>
</feature>
<dbReference type="Gene3D" id="1.10.357.10">
    <property type="entry name" value="Tetracycline Repressor, domain 2"/>
    <property type="match status" value="1"/>
</dbReference>
<dbReference type="STRING" id="889306.KP78_36890"/>
<feature type="DNA-binding region" description="H-T-H motif" evidence="2">
    <location>
        <begin position="36"/>
        <end position="55"/>
    </location>
</feature>
<evidence type="ECO:0000256" key="2">
    <source>
        <dbReference type="PROSITE-ProRule" id="PRU00335"/>
    </source>
</evidence>
<dbReference type="GO" id="GO:0003677">
    <property type="term" value="F:DNA binding"/>
    <property type="evidence" value="ECO:0007669"/>
    <property type="project" value="UniProtKB-UniRule"/>
</dbReference>
<dbReference type="EMBL" id="JXRP01000020">
    <property type="protein sequence ID" value="KIL43865.1"/>
    <property type="molecule type" value="Genomic_DNA"/>
</dbReference>
<dbReference type="SUPFAM" id="SSF48498">
    <property type="entry name" value="Tetracyclin repressor-like, C-terminal domain"/>
    <property type="match status" value="1"/>
</dbReference>
<dbReference type="InterPro" id="IPR009057">
    <property type="entry name" value="Homeodomain-like_sf"/>
</dbReference>
<dbReference type="PROSITE" id="PS50977">
    <property type="entry name" value="HTH_TETR_2"/>
    <property type="match status" value="1"/>
</dbReference>
<evidence type="ECO:0000313" key="4">
    <source>
        <dbReference type="EMBL" id="KIL43865.1"/>
    </source>
</evidence>
<evidence type="ECO:0000259" key="3">
    <source>
        <dbReference type="PROSITE" id="PS50977"/>
    </source>
</evidence>
<dbReference type="PATRIC" id="fig|889306.3.peg.3704"/>
<keyword evidence="5" id="KW-1185">Reference proteome</keyword>
<evidence type="ECO:0000256" key="1">
    <source>
        <dbReference type="ARBA" id="ARBA00023125"/>
    </source>
</evidence>
<dbReference type="Proteomes" id="UP000031938">
    <property type="component" value="Unassembled WGS sequence"/>
</dbReference>
<dbReference type="NCBIfam" id="NF037937">
    <property type="entry name" value="septum_RefZ"/>
    <property type="match status" value="1"/>
</dbReference>
<comment type="caution">
    <text evidence="4">The sequence shown here is derived from an EMBL/GenBank/DDBJ whole genome shotgun (WGS) entry which is preliminary data.</text>
</comment>
<dbReference type="PANTHER" id="PTHR43479">
    <property type="entry name" value="ACREF/ENVCD OPERON REPRESSOR-RELATED"/>
    <property type="match status" value="1"/>
</dbReference>
<dbReference type="SUPFAM" id="SSF46689">
    <property type="entry name" value="Homeodomain-like"/>
    <property type="match status" value="1"/>
</dbReference>
<dbReference type="PRINTS" id="PR00455">
    <property type="entry name" value="HTHTETR"/>
</dbReference>
<dbReference type="InterPro" id="IPR050624">
    <property type="entry name" value="HTH-type_Tx_Regulator"/>
</dbReference>
<evidence type="ECO:0000313" key="5">
    <source>
        <dbReference type="Proteomes" id="UP000031938"/>
    </source>
</evidence>
<protein>
    <recommendedName>
        <fullName evidence="3">HTH tetR-type domain-containing protein</fullName>
    </recommendedName>
</protein>
<dbReference type="PROSITE" id="PS01081">
    <property type="entry name" value="HTH_TETR_1"/>
    <property type="match status" value="1"/>
</dbReference>
<dbReference type="InterPro" id="IPR001647">
    <property type="entry name" value="HTH_TetR"/>
</dbReference>
<keyword evidence="1 2" id="KW-0238">DNA-binding</keyword>
<dbReference type="InterPro" id="IPR023772">
    <property type="entry name" value="DNA-bd_HTH_TetR-type_CS"/>
</dbReference>
<dbReference type="AlphaFoldDB" id="A0A0C2R0L2"/>
<dbReference type="Pfam" id="PF00440">
    <property type="entry name" value="TetR_N"/>
    <property type="match status" value="1"/>
</dbReference>
<organism evidence="4 5">
    <name type="scientific">Jeotgalibacillus soli</name>
    <dbReference type="NCBI Taxonomy" id="889306"/>
    <lineage>
        <taxon>Bacteria</taxon>
        <taxon>Bacillati</taxon>
        <taxon>Bacillota</taxon>
        <taxon>Bacilli</taxon>
        <taxon>Bacillales</taxon>
        <taxon>Caryophanaceae</taxon>
        <taxon>Jeotgalibacillus</taxon>
    </lineage>
</organism>
<sequence length="218" mass="25235">MEGANKMAIKEQRETKSEVMVAAVDLFYTKGYHATSIREISAKAGVNIATVSYYFSGKQGLLEECLIAFFEPYLNVLEKEVQPVRLVGPSESSSTMKAALAALEYQQKHHRFARFAWREVTMDSQMVREMMTCYLRKEQYLWKVLLAQDIEKGISLKISPSFFLMQLTFMISMPFLQSQSLREIWNMNPGEKLFTRNYSSIMMEWFRSITCESSTMLS</sequence>
<reference evidence="4 5" key="1">
    <citation type="submission" date="2015-01" db="EMBL/GenBank/DDBJ databases">
        <title>Genome sequencing of Jeotgalibacillus soli.</title>
        <authorList>
            <person name="Goh K.M."/>
            <person name="Chan K.-G."/>
            <person name="Yaakop A.S."/>
            <person name="Ee R."/>
            <person name="Gan H.M."/>
            <person name="Chan C.S."/>
        </authorList>
    </citation>
    <scope>NUCLEOTIDE SEQUENCE [LARGE SCALE GENOMIC DNA]</scope>
    <source>
        <strain evidence="4 5">P9</strain>
    </source>
</reference>
<proteinExistence type="predicted"/>